<dbReference type="GO" id="GO:0034702">
    <property type="term" value="C:monoatomic ion channel complex"/>
    <property type="evidence" value="ECO:0007669"/>
    <property type="project" value="UniProtKB-KW"/>
</dbReference>
<feature type="domain" description="Potassium channel" evidence="13">
    <location>
        <begin position="496"/>
        <end position="565"/>
    </location>
</feature>
<dbReference type="InterPro" id="IPR014756">
    <property type="entry name" value="Ig_E-set"/>
</dbReference>
<dbReference type="InterPro" id="IPR016449">
    <property type="entry name" value="K_chnl_inward-rec_Kir"/>
</dbReference>
<dbReference type="EMBL" id="CP001804">
    <property type="protein sequence ID" value="ACY15919.1"/>
    <property type="molecule type" value="Genomic_DNA"/>
</dbReference>
<keyword evidence="2" id="KW-0813">Transport</keyword>
<dbReference type="GO" id="GO:0005242">
    <property type="term" value="F:inward rectifier potassium channel activity"/>
    <property type="evidence" value="ECO:0007669"/>
    <property type="project" value="InterPro"/>
</dbReference>
<dbReference type="InterPro" id="IPR013518">
    <property type="entry name" value="K_chnl_inward-rec_Kir_cyto"/>
</dbReference>
<dbReference type="Proteomes" id="UP000001880">
    <property type="component" value="Chromosome"/>
</dbReference>
<evidence type="ECO:0000256" key="12">
    <source>
        <dbReference type="SAM" id="Phobius"/>
    </source>
</evidence>
<evidence type="ECO:0000256" key="11">
    <source>
        <dbReference type="SAM" id="MobiDB-lite"/>
    </source>
</evidence>
<dbReference type="SUPFAM" id="SSF81296">
    <property type="entry name" value="E set domains"/>
    <property type="match status" value="1"/>
</dbReference>
<dbReference type="InterPro" id="IPR041647">
    <property type="entry name" value="IRK_C"/>
</dbReference>
<keyword evidence="7 12" id="KW-1133">Transmembrane helix</keyword>
<evidence type="ECO:0000256" key="10">
    <source>
        <dbReference type="ARBA" id="ARBA00023303"/>
    </source>
</evidence>
<keyword evidence="8" id="KW-0406">Ion transport</keyword>
<dbReference type="Gene3D" id="2.60.40.1400">
    <property type="entry name" value="G protein-activated inward rectifier potassium channel 1"/>
    <property type="match status" value="1"/>
</dbReference>
<reference evidence="15 16" key="1">
    <citation type="journal article" date="2010" name="Stand. Genomic Sci.">
        <title>Complete genome sequence of Haliangium ochraceum type strain (SMP-2).</title>
        <authorList>
            <consortium name="US DOE Joint Genome Institute (JGI-PGF)"/>
            <person name="Ivanova N."/>
            <person name="Daum C."/>
            <person name="Lang E."/>
            <person name="Abt B."/>
            <person name="Kopitz M."/>
            <person name="Saunders E."/>
            <person name="Lapidus A."/>
            <person name="Lucas S."/>
            <person name="Glavina Del Rio T."/>
            <person name="Nolan M."/>
            <person name="Tice H."/>
            <person name="Copeland A."/>
            <person name="Cheng J.F."/>
            <person name="Chen F."/>
            <person name="Bruce D."/>
            <person name="Goodwin L."/>
            <person name="Pitluck S."/>
            <person name="Mavromatis K."/>
            <person name="Pati A."/>
            <person name="Mikhailova N."/>
            <person name="Chen A."/>
            <person name="Palaniappan K."/>
            <person name="Land M."/>
            <person name="Hauser L."/>
            <person name="Chang Y.J."/>
            <person name="Jeffries C.D."/>
            <person name="Detter J.C."/>
            <person name="Brettin T."/>
            <person name="Rohde M."/>
            <person name="Goker M."/>
            <person name="Bristow J."/>
            <person name="Markowitz V."/>
            <person name="Eisen J.A."/>
            <person name="Hugenholtz P."/>
            <person name="Kyrpides N.C."/>
            <person name="Klenk H.P."/>
        </authorList>
    </citation>
    <scope>NUCLEOTIDE SEQUENCE [LARGE SCALE GENOMIC DNA]</scope>
    <source>
        <strain evidence="16">DSM 14365 / CIP 107738 / JCM 11303 / AJ 13395 / SMP-2</strain>
    </source>
</reference>
<feature type="domain" description="Inward rectifier potassium channel C-terminal" evidence="14">
    <location>
        <begin position="575"/>
        <end position="727"/>
    </location>
</feature>
<dbReference type="PANTHER" id="PTHR11767">
    <property type="entry name" value="INWARD RECTIFIER POTASSIUM CHANNEL"/>
    <property type="match status" value="1"/>
</dbReference>
<dbReference type="Gene3D" id="1.10.287.70">
    <property type="match status" value="1"/>
</dbReference>
<feature type="transmembrane region" description="Helical" evidence="12">
    <location>
        <begin position="231"/>
        <end position="250"/>
    </location>
</feature>
<evidence type="ECO:0000256" key="2">
    <source>
        <dbReference type="ARBA" id="ARBA00022448"/>
    </source>
</evidence>
<dbReference type="PRINTS" id="PR01320">
    <property type="entry name" value="KIRCHANNEL"/>
</dbReference>
<evidence type="ECO:0000256" key="3">
    <source>
        <dbReference type="ARBA" id="ARBA00022538"/>
    </source>
</evidence>
<evidence type="ECO:0000256" key="7">
    <source>
        <dbReference type="ARBA" id="ARBA00022989"/>
    </source>
</evidence>
<feature type="transmembrane region" description="Helical" evidence="12">
    <location>
        <begin position="482"/>
        <end position="503"/>
    </location>
</feature>
<evidence type="ECO:0000259" key="13">
    <source>
        <dbReference type="Pfam" id="PF07885"/>
    </source>
</evidence>
<feature type="compositionally biased region" description="Basic and acidic residues" evidence="11">
    <location>
        <begin position="415"/>
        <end position="441"/>
    </location>
</feature>
<feature type="transmembrane region" description="Helical" evidence="12">
    <location>
        <begin position="53"/>
        <end position="74"/>
    </location>
</feature>
<evidence type="ECO:0000259" key="14">
    <source>
        <dbReference type="Pfam" id="PF17655"/>
    </source>
</evidence>
<sequence>MANRWFHAPVLRSPSSGERRQISWLELFFDLLFAAAILHLGAALEAAPSGENFFRFVGLAVPLWAIWTGFAFYCNHFSVDDFAHRLLVFGQGFAVGAMTLSAPELIAGQPRWFAAATGIGMACAALQYGRAYRHTPEARGYARHWSRAYGLGAALWGLSALVPAPSCYAVWALGLLGIVLAPLSKHVRERVTQWDRAHVTERFGVLIAVTLGASFIDVLRVLDSGGADVVLAVRGGFILLVTCCIWWMYFDDVAGARIRGQRITPLLWLYAHLPLLLGVVATGMGLRASVHLDLAQPAPEPARWLLLGSLALVLLSVGGIDALTERRQAELSDRARVNMRVFSAALVLLLAPAGASMSAAWLLGLAAFAMIGQVAFDMMVVPTLDGPASAAAVSVGHLAREAAARADAAASERANSSEERARSSERDGDYFGRDPAGDPRQRQQRRWARPRVRIGEVERTGAPSELRSDLYFYFMNGTWTRLLLAFAFLYVMGNVFFAALFMLEPGCIDSVRPGSFGDAFFFSVQTLSTIGYGVMSPATTYGHVVVVVEAATGLLGVAMATGLLFAKASRPQSGILFSDALVLSRRDGRPELSFRVGNARGNDIVDATIMVTVIKDELSSEGRHLRRLHDVELVRSRSPLFVLSWSVMHTIDDRSPFYDIDWRQPEDGLIGVIVTLLGHDSTYGQTVYTRKIYEPGDILPGRRFADVVSQYPDGRMRIDYGRFHDTEPDGLREPWERSLAQVEAARADGGRG</sequence>
<feature type="transmembrane region" description="Helical" evidence="12">
    <location>
        <begin position="168"/>
        <end position="187"/>
    </location>
</feature>
<feature type="region of interest" description="Disordered" evidence="11">
    <location>
        <begin position="407"/>
        <end position="448"/>
    </location>
</feature>
<dbReference type="STRING" id="502025.Hoch_3417"/>
<comment type="subcellular location">
    <subcellularLocation>
        <location evidence="1">Membrane</location>
        <topology evidence="1">Multi-pass membrane protein</topology>
    </subcellularLocation>
</comment>
<dbReference type="InterPro" id="IPR010640">
    <property type="entry name" value="Low_temperature_requirement_A"/>
</dbReference>
<feature type="transmembrane region" description="Helical" evidence="12">
    <location>
        <begin position="21"/>
        <end position="41"/>
    </location>
</feature>
<keyword evidence="3" id="KW-0633">Potassium transport</keyword>
<proteinExistence type="predicted"/>
<keyword evidence="4 12" id="KW-0812">Transmembrane</keyword>
<evidence type="ECO:0000256" key="5">
    <source>
        <dbReference type="ARBA" id="ARBA00022882"/>
    </source>
</evidence>
<name>D0LV78_HALO1</name>
<keyword evidence="10" id="KW-0407">Ion channel</keyword>
<dbReference type="RefSeq" id="WP_012828519.1">
    <property type="nucleotide sequence ID" value="NC_013440.1"/>
</dbReference>
<feature type="transmembrane region" description="Helical" evidence="12">
    <location>
        <begin position="262"/>
        <end position="284"/>
    </location>
</feature>
<dbReference type="AlphaFoldDB" id="D0LV78"/>
<dbReference type="InterPro" id="IPR013099">
    <property type="entry name" value="K_chnl_dom"/>
</dbReference>
<dbReference type="Pfam" id="PF07885">
    <property type="entry name" value="Ion_trans_2"/>
    <property type="match status" value="1"/>
</dbReference>
<dbReference type="Pfam" id="PF06772">
    <property type="entry name" value="LtrA"/>
    <property type="match status" value="1"/>
</dbReference>
<dbReference type="HOGENOM" id="CLU_369977_0_0_7"/>
<dbReference type="Pfam" id="PF17655">
    <property type="entry name" value="IRK_C"/>
    <property type="match status" value="1"/>
</dbReference>
<gene>
    <name evidence="15" type="ordered locus">Hoch_3417</name>
</gene>
<keyword evidence="9 12" id="KW-0472">Membrane</keyword>
<feature type="transmembrane region" description="Helical" evidence="12">
    <location>
        <begin position="86"/>
        <end position="106"/>
    </location>
</feature>
<evidence type="ECO:0000256" key="6">
    <source>
        <dbReference type="ARBA" id="ARBA00022958"/>
    </source>
</evidence>
<evidence type="ECO:0000313" key="15">
    <source>
        <dbReference type="EMBL" id="ACY15919.1"/>
    </source>
</evidence>
<feature type="transmembrane region" description="Helical" evidence="12">
    <location>
        <begin position="541"/>
        <end position="566"/>
    </location>
</feature>
<dbReference type="GO" id="GO:0034765">
    <property type="term" value="P:regulation of monoatomic ion transmembrane transport"/>
    <property type="evidence" value="ECO:0007669"/>
    <property type="project" value="TreeGrafter"/>
</dbReference>
<evidence type="ECO:0000313" key="16">
    <source>
        <dbReference type="Proteomes" id="UP000001880"/>
    </source>
</evidence>
<organism evidence="15 16">
    <name type="scientific">Haliangium ochraceum (strain DSM 14365 / JCM 11303 / SMP-2)</name>
    <dbReference type="NCBI Taxonomy" id="502025"/>
    <lineage>
        <taxon>Bacteria</taxon>
        <taxon>Pseudomonadati</taxon>
        <taxon>Myxococcota</taxon>
        <taxon>Polyangia</taxon>
        <taxon>Haliangiales</taxon>
        <taxon>Kofleriaceae</taxon>
        <taxon>Haliangium</taxon>
    </lineage>
</organism>
<dbReference type="KEGG" id="hoh:Hoch_3417"/>
<feature type="transmembrane region" description="Helical" evidence="12">
    <location>
        <begin position="304"/>
        <end position="323"/>
    </location>
</feature>
<dbReference type="PANTHER" id="PTHR11767:SF102">
    <property type="entry name" value="INWARDLY RECTIFYING POTASSIUM CHANNEL 1, ISOFORM F"/>
    <property type="match status" value="1"/>
</dbReference>
<dbReference type="eggNOG" id="COG4292">
    <property type="taxonomic scope" value="Bacteria"/>
</dbReference>
<protein>
    <submittedName>
        <fullName evidence="15">K channel inward rectifier conserved region 2 domain protein</fullName>
    </submittedName>
</protein>
<accession>D0LV78</accession>
<feature type="transmembrane region" description="Helical" evidence="12">
    <location>
        <begin position="199"/>
        <end position="219"/>
    </location>
</feature>
<evidence type="ECO:0000256" key="1">
    <source>
        <dbReference type="ARBA" id="ARBA00004141"/>
    </source>
</evidence>
<dbReference type="SUPFAM" id="SSF81324">
    <property type="entry name" value="Voltage-gated potassium channels"/>
    <property type="match status" value="1"/>
</dbReference>
<keyword evidence="16" id="KW-1185">Reference proteome</keyword>
<dbReference type="GO" id="GO:0005886">
    <property type="term" value="C:plasma membrane"/>
    <property type="evidence" value="ECO:0007669"/>
    <property type="project" value="TreeGrafter"/>
</dbReference>
<evidence type="ECO:0000256" key="4">
    <source>
        <dbReference type="ARBA" id="ARBA00022692"/>
    </source>
</evidence>
<evidence type="ECO:0000256" key="9">
    <source>
        <dbReference type="ARBA" id="ARBA00023136"/>
    </source>
</evidence>
<evidence type="ECO:0000256" key="8">
    <source>
        <dbReference type="ARBA" id="ARBA00023065"/>
    </source>
</evidence>
<dbReference type="GO" id="GO:1990573">
    <property type="term" value="P:potassium ion import across plasma membrane"/>
    <property type="evidence" value="ECO:0007669"/>
    <property type="project" value="TreeGrafter"/>
</dbReference>
<feature type="transmembrane region" description="Helical" evidence="12">
    <location>
        <begin position="515"/>
        <end position="535"/>
    </location>
</feature>
<keyword evidence="5" id="KW-0851">Voltage-gated channel</keyword>
<keyword evidence="6" id="KW-0630">Potassium</keyword>
<feature type="transmembrane region" description="Helical" evidence="12">
    <location>
        <begin position="344"/>
        <end position="371"/>
    </location>
</feature>